<protein>
    <submittedName>
        <fullName evidence="1">Uncharacterized protein</fullName>
    </submittedName>
</protein>
<dbReference type="EMBL" id="GBXM01075701">
    <property type="protein sequence ID" value="JAH32876.1"/>
    <property type="molecule type" value="Transcribed_RNA"/>
</dbReference>
<reference evidence="1" key="1">
    <citation type="submission" date="2014-11" db="EMBL/GenBank/DDBJ databases">
        <authorList>
            <person name="Amaro Gonzalez C."/>
        </authorList>
    </citation>
    <scope>NUCLEOTIDE SEQUENCE</scope>
</reference>
<reference evidence="1" key="2">
    <citation type="journal article" date="2015" name="Fish Shellfish Immunol.">
        <title>Early steps in the European eel (Anguilla anguilla)-Vibrio vulnificus interaction in the gills: Role of the RtxA13 toxin.</title>
        <authorList>
            <person name="Callol A."/>
            <person name="Pajuelo D."/>
            <person name="Ebbesson L."/>
            <person name="Teles M."/>
            <person name="MacKenzie S."/>
            <person name="Amaro C."/>
        </authorList>
    </citation>
    <scope>NUCLEOTIDE SEQUENCE</scope>
</reference>
<accession>A0A0E9RUP2</accession>
<evidence type="ECO:0000313" key="1">
    <source>
        <dbReference type="EMBL" id="JAH32876.1"/>
    </source>
</evidence>
<dbReference type="AlphaFoldDB" id="A0A0E9RUP2"/>
<name>A0A0E9RUP2_ANGAN</name>
<proteinExistence type="predicted"/>
<organism evidence="1">
    <name type="scientific">Anguilla anguilla</name>
    <name type="common">European freshwater eel</name>
    <name type="synonym">Muraena anguilla</name>
    <dbReference type="NCBI Taxonomy" id="7936"/>
    <lineage>
        <taxon>Eukaryota</taxon>
        <taxon>Metazoa</taxon>
        <taxon>Chordata</taxon>
        <taxon>Craniata</taxon>
        <taxon>Vertebrata</taxon>
        <taxon>Euteleostomi</taxon>
        <taxon>Actinopterygii</taxon>
        <taxon>Neopterygii</taxon>
        <taxon>Teleostei</taxon>
        <taxon>Anguilliformes</taxon>
        <taxon>Anguillidae</taxon>
        <taxon>Anguilla</taxon>
    </lineage>
</organism>
<sequence length="43" mass="5031">MVHKFICIIIISYSVTQLKTVISTKNIFNIQKAKLYTHTKYCP</sequence>
<dbReference type="EMBL" id="GBXM01104018">
    <property type="protein sequence ID" value="JAH04559.1"/>
    <property type="molecule type" value="Transcribed_RNA"/>
</dbReference>